<evidence type="ECO:0000256" key="1">
    <source>
        <dbReference type="SAM" id="MobiDB-lite"/>
    </source>
</evidence>
<dbReference type="AlphaFoldDB" id="A0A7W5C317"/>
<gene>
    <name evidence="3" type="ORF">FHS16_000333</name>
</gene>
<organism evidence="3 4">
    <name type="scientific">Paenibacillus endophyticus</name>
    <dbReference type="NCBI Taxonomy" id="1294268"/>
    <lineage>
        <taxon>Bacteria</taxon>
        <taxon>Bacillati</taxon>
        <taxon>Bacillota</taxon>
        <taxon>Bacilli</taxon>
        <taxon>Bacillales</taxon>
        <taxon>Paenibacillaceae</taxon>
        <taxon>Paenibacillus</taxon>
    </lineage>
</organism>
<comment type="caution">
    <text evidence="3">The sequence shown here is derived from an EMBL/GenBank/DDBJ whole genome shotgun (WGS) entry which is preliminary data.</text>
</comment>
<feature type="signal peptide" evidence="2">
    <location>
        <begin position="1"/>
        <end position="24"/>
    </location>
</feature>
<keyword evidence="2" id="KW-0732">Signal</keyword>
<protein>
    <submittedName>
        <fullName evidence="3">Raffinose/stachyose/melibiose transport system substrate-binding protein</fullName>
    </submittedName>
</protein>
<evidence type="ECO:0000313" key="4">
    <source>
        <dbReference type="Proteomes" id="UP000518605"/>
    </source>
</evidence>
<name>A0A7W5C317_9BACL</name>
<keyword evidence="4" id="KW-1185">Reference proteome</keyword>
<accession>A0A7W5C317</accession>
<dbReference type="PROSITE" id="PS51257">
    <property type="entry name" value="PROKAR_LIPOPROTEIN"/>
    <property type="match status" value="1"/>
</dbReference>
<proteinExistence type="predicted"/>
<dbReference type="PANTHER" id="PTHR43649">
    <property type="entry name" value="ARABINOSE-BINDING PROTEIN-RELATED"/>
    <property type="match status" value="1"/>
</dbReference>
<dbReference type="EMBL" id="JACHXW010000001">
    <property type="protein sequence ID" value="MBB3150301.1"/>
    <property type="molecule type" value="Genomic_DNA"/>
</dbReference>
<dbReference type="RefSeq" id="WP_183557960.1">
    <property type="nucleotide sequence ID" value="NZ_CBCSLB010000001.1"/>
</dbReference>
<sequence>MAKKSLMQMATMMVALTVVLSACGGNNGNNTSAPSNNAGSPENPTEAPKKEVSFTLAYATGDPSTKKAIETTIDAFTAKNPNIKIVNYSETTSASYLDWLKTKDAVGQFPDLVEMRDTKVFVDAGKIVELPEDLKGLFTLLPEYSGKVYNAPITGTAPQGIIYSKKAYADAGVTELPKTYDEFLAIQEKLAATGISPIVVGGKDIFHMGFWTNYFFINEVYAKDVDWNSKRTAKTASFTDAGMVQAVTDYKELFSKYVDKGWLSTADNQTASILVSGKAAQLFSGPWMFGQISEADPSFEFGFYAIPDRSGKVNINALPSLAGWSLSAEGAKDPDKVEAMKSFITFFFEPEQYASYLATVNGIPTTTAEVTYETGEQMKEVLRLVSDSSVNKYLGLANWFGDNAIPPQFRNWYYKLLQELVLTNGDVTEYMKKADAEYDSNVKANQQ</sequence>
<evidence type="ECO:0000313" key="3">
    <source>
        <dbReference type="EMBL" id="MBB3150301.1"/>
    </source>
</evidence>
<dbReference type="SUPFAM" id="SSF53850">
    <property type="entry name" value="Periplasmic binding protein-like II"/>
    <property type="match status" value="1"/>
</dbReference>
<evidence type="ECO:0000256" key="2">
    <source>
        <dbReference type="SAM" id="SignalP"/>
    </source>
</evidence>
<dbReference type="Proteomes" id="UP000518605">
    <property type="component" value="Unassembled WGS sequence"/>
</dbReference>
<feature type="chain" id="PRO_5038516913" evidence="2">
    <location>
        <begin position="25"/>
        <end position="447"/>
    </location>
</feature>
<feature type="compositionally biased region" description="Low complexity" evidence="1">
    <location>
        <begin position="30"/>
        <end position="41"/>
    </location>
</feature>
<dbReference type="Pfam" id="PF01547">
    <property type="entry name" value="SBP_bac_1"/>
    <property type="match status" value="1"/>
</dbReference>
<feature type="region of interest" description="Disordered" evidence="1">
    <location>
        <begin position="30"/>
        <end position="49"/>
    </location>
</feature>
<dbReference type="Gene3D" id="3.40.190.10">
    <property type="entry name" value="Periplasmic binding protein-like II"/>
    <property type="match status" value="2"/>
</dbReference>
<dbReference type="InterPro" id="IPR050490">
    <property type="entry name" value="Bact_solute-bd_prot1"/>
</dbReference>
<dbReference type="InterPro" id="IPR006059">
    <property type="entry name" value="SBP"/>
</dbReference>
<reference evidence="3 4" key="1">
    <citation type="submission" date="2020-08" db="EMBL/GenBank/DDBJ databases">
        <title>Genomic Encyclopedia of Type Strains, Phase III (KMG-III): the genomes of soil and plant-associated and newly described type strains.</title>
        <authorList>
            <person name="Whitman W."/>
        </authorList>
    </citation>
    <scope>NUCLEOTIDE SEQUENCE [LARGE SCALE GENOMIC DNA]</scope>
    <source>
        <strain evidence="3 4">CECT 8234</strain>
    </source>
</reference>
<dbReference type="PANTHER" id="PTHR43649:SF12">
    <property type="entry name" value="DIACETYLCHITOBIOSE BINDING PROTEIN DASA"/>
    <property type="match status" value="1"/>
</dbReference>